<dbReference type="Proteomes" id="UP000054771">
    <property type="component" value="Unassembled WGS sequence"/>
</dbReference>
<dbReference type="Gene3D" id="3.30.70.100">
    <property type="match status" value="2"/>
</dbReference>
<name>A0A0U5FZL5_ASPCI</name>
<dbReference type="PANTHER" id="PTHR42052:SF1">
    <property type="entry name" value="ABM DOMAIN-CONTAINING PROTEIN"/>
    <property type="match status" value="1"/>
</dbReference>
<evidence type="ECO:0000313" key="1">
    <source>
        <dbReference type="EMBL" id="CEL03822.1"/>
    </source>
</evidence>
<dbReference type="OrthoDB" id="3542212at2759"/>
<dbReference type="InterPro" id="IPR011008">
    <property type="entry name" value="Dimeric_a/b-barrel"/>
</dbReference>
<dbReference type="OMA" id="VYIVGNW"/>
<accession>A0A0U5FZL5</accession>
<reference evidence="2" key="1">
    <citation type="journal article" date="2016" name="Genome Announc.">
        <title>Draft genome sequences of fungus Aspergillus calidoustus.</title>
        <authorList>
            <person name="Horn F."/>
            <person name="Linde J."/>
            <person name="Mattern D.J."/>
            <person name="Walther G."/>
            <person name="Guthke R."/>
            <person name="Scherlach K."/>
            <person name="Martin K."/>
            <person name="Brakhage A.A."/>
            <person name="Petzke L."/>
            <person name="Valiante V."/>
        </authorList>
    </citation>
    <scope>NUCLEOTIDE SEQUENCE [LARGE SCALE GENOMIC DNA]</scope>
    <source>
        <strain evidence="2">SF006504</strain>
    </source>
</reference>
<proteinExistence type="predicted"/>
<protein>
    <recommendedName>
        <fullName evidence="3">ABM domain-containing protein</fullName>
    </recommendedName>
</protein>
<evidence type="ECO:0000313" key="2">
    <source>
        <dbReference type="Proteomes" id="UP000054771"/>
    </source>
</evidence>
<gene>
    <name evidence="1" type="ORF">ASPCAL04964</name>
</gene>
<dbReference type="AlphaFoldDB" id="A0A0U5FZL5"/>
<keyword evidence="2" id="KW-1185">Reference proteome</keyword>
<sequence>MPVRELACLRLKNGQPITAPANEDTLRKLREGIPEQARYTNSPTHVLSQIEDPSVFYILGKWASVSRHVDEWIPSETNQAIMGGLAADVELVFLEHLHIPSSDATGNQEERPLKADVVAIGRYFLSDGDKEAFQRTLYETKHHLEEFNGSKGIWGAWREDKEAGEEGNSKEEFVLFFGWENVEKHMQFAESEGFKEFARIKAFLQGAEIRHATLVFSEPP</sequence>
<dbReference type="EMBL" id="CDMC01000004">
    <property type="protein sequence ID" value="CEL03822.1"/>
    <property type="molecule type" value="Genomic_DNA"/>
</dbReference>
<dbReference type="PANTHER" id="PTHR42052">
    <property type="entry name" value="ABM DOMAIN-CONTAINING PROTEIN"/>
    <property type="match status" value="1"/>
</dbReference>
<organism evidence="1 2">
    <name type="scientific">Aspergillus calidoustus</name>
    <dbReference type="NCBI Taxonomy" id="454130"/>
    <lineage>
        <taxon>Eukaryota</taxon>
        <taxon>Fungi</taxon>
        <taxon>Dikarya</taxon>
        <taxon>Ascomycota</taxon>
        <taxon>Pezizomycotina</taxon>
        <taxon>Eurotiomycetes</taxon>
        <taxon>Eurotiomycetidae</taxon>
        <taxon>Eurotiales</taxon>
        <taxon>Aspergillaceae</taxon>
        <taxon>Aspergillus</taxon>
        <taxon>Aspergillus subgen. Nidulantes</taxon>
    </lineage>
</organism>
<evidence type="ECO:0008006" key="3">
    <source>
        <dbReference type="Google" id="ProtNLM"/>
    </source>
</evidence>
<dbReference type="SUPFAM" id="SSF54909">
    <property type="entry name" value="Dimeric alpha+beta barrel"/>
    <property type="match status" value="1"/>
</dbReference>